<dbReference type="RefSeq" id="XP_065660818.1">
    <property type="nucleotide sequence ID" value="XM_065804746.1"/>
</dbReference>
<name>A0ABM4CGH3_HYDVU</name>
<accession>A0ABM4CGH3</accession>
<evidence type="ECO:0000313" key="8">
    <source>
        <dbReference type="RefSeq" id="XP_065660815.1"/>
    </source>
</evidence>
<dbReference type="RefSeq" id="XP_065660819.1">
    <property type="nucleotide sequence ID" value="XM_065804747.1"/>
</dbReference>
<protein>
    <recommendedName>
        <fullName evidence="3">CB1 cannabinoid receptor-interacting protein 1</fullName>
    </recommendedName>
</protein>
<dbReference type="GeneID" id="101235709"/>
<comment type="subunit">
    <text evidence="4">Interacts with the cannabinoid receptor CNR1 (via C-terminus). Does not interact with cannabinoid receptor CNR2.</text>
</comment>
<keyword evidence="5" id="KW-1185">Reference proteome</keyword>
<evidence type="ECO:0000313" key="5">
    <source>
        <dbReference type="Proteomes" id="UP001652625"/>
    </source>
</evidence>
<evidence type="ECO:0000256" key="2">
    <source>
        <dbReference type="ARBA" id="ARBA00007288"/>
    </source>
</evidence>
<evidence type="ECO:0000256" key="4">
    <source>
        <dbReference type="ARBA" id="ARBA00026030"/>
    </source>
</evidence>
<evidence type="ECO:0000313" key="9">
    <source>
        <dbReference type="RefSeq" id="XP_065660816.1"/>
    </source>
</evidence>
<dbReference type="Proteomes" id="UP001652625">
    <property type="component" value="Chromosome 09"/>
</dbReference>
<evidence type="ECO:0000313" key="7">
    <source>
        <dbReference type="RefSeq" id="XP_065660814.1"/>
    </source>
</evidence>
<evidence type="ECO:0000313" key="6">
    <source>
        <dbReference type="RefSeq" id="XP_065660813.1"/>
    </source>
</evidence>
<organism evidence="5 12">
    <name type="scientific">Hydra vulgaris</name>
    <name type="common">Hydra</name>
    <name type="synonym">Hydra attenuata</name>
    <dbReference type="NCBI Taxonomy" id="6087"/>
    <lineage>
        <taxon>Eukaryota</taxon>
        <taxon>Metazoa</taxon>
        <taxon>Cnidaria</taxon>
        <taxon>Hydrozoa</taxon>
        <taxon>Hydroidolina</taxon>
        <taxon>Anthoathecata</taxon>
        <taxon>Aplanulata</taxon>
        <taxon>Hydridae</taxon>
        <taxon>Hydra</taxon>
    </lineage>
</organism>
<sequence length="230" mass="26492">MPIVRASLITRIKKMTAEDNVNEEEKKPPITSKRFEERRTSLLRRRSSGFGTERKSLVSVSSGSSNASVINELKLNISFQLICAFGNREVYFKHDGNRFTEKHTIKLATATEYNIRMEIEPSVKLSFIKIANKECSFKPINKRDNEDKSKYQISWSTVGVNSTERRHRANVPCVIKFKHYKQLKFMLQTKFYTETELKRIRVGVKLKSVVLECTVGRGTIDSAVDSIFMN</sequence>
<dbReference type="PANTHER" id="PTHR31952:SF1">
    <property type="entry name" value="CB1 CANNABINOID RECEPTOR-INTERACTING PROTEIN 1"/>
    <property type="match status" value="1"/>
</dbReference>
<evidence type="ECO:0000313" key="12">
    <source>
        <dbReference type="RefSeq" id="XP_065660819.1"/>
    </source>
</evidence>
<dbReference type="RefSeq" id="XP_065660816.1">
    <property type="nucleotide sequence ID" value="XM_065804744.1"/>
</dbReference>
<evidence type="ECO:0000256" key="3">
    <source>
        <dbReference type="ARBA" id="ARBA00015651"/>
    </source>
</evidence>
<comment type="similarity">
    <text evidence="2">Belongs to the CNRIP family.</text>
</comment>
<dbReference type="RefSeq" id="XP_065660817.1">
    <property type="nucleotide sequence ID" value="XM_065804745.1"/>
</dbReference>
<proteinExistence type="inferred from homology"/>
<gene>
    <name evidence="6 7 8 9 10 11 12" type="primary">LOC101235709</name>
</gene>
<evidence type="ECO:0000313" key="11">
    <source>
        <dbReference type="RefSeq" id="XP_065660818.1"/>
    </source>
</evidence>
<dbReference type="InterPro" id="IPR029204">
    <property type="entry name" value="CNRIP1"/>
</dbReference>
<evidence type="ECO:0000256" key="1">
    <source>
        <dbReference type="ARBA" id="ARBA00003884"/>
    </source>
</evidence>
<reference evidence="6 7" key="1">
    <citation type="submission" date="2025-05" db="UniProtKB">
        <authorList>
            <consortium name="RefSeq"/>
        </authorList>
    </citation>
    <scope>IDENTIFICATION</scope>
</reference>
<dbReference type="PANTHER" id="PTHR31952">
    <property type="entry name" value="CB1 CANNABINOID RECEPTOR-INTERACTING PROTEIN 1"/>
    <property type="match status" value="1"/>
</dbReference>
<dbReference type="Pfam" id="PF15043">
    <property type="entry name" value="CNRIP1"/>
    <property type="match status" value="1"/>
</dbReference>
<dbReference type="RefSeq" id="XP_065660813.1">
    <property type="nucleotide sequence ID" value="XM_065804741.1"/>
</dbReference>
<comment type="function">
    <text evidence="1">Suppresses cannabinoid receptor CNR1-mediated tonic inhibition of voltage-gated calcium channels.</text>
</comment>
<dbReference type="RefSeq" id="XP_065660814.1">
    <property type="nucleotide sequence ID" value="XM_065804742.1"/>
</dbReference>
<evidence type="ECO:0000313" key="10">
    <source>
        <dbReference type="RefSeq" id="XP_065660817.1"/>
    </source>
</evidence>
<dbReference type="RefSeq" id="XP_065660815.1">
    <property type="nucleotide sequence ID" value="XM_065804743.1"/>
</dbReference>